<dbReference type="GeneTree" id="ENSGT00940000166217"/>
<dbReference type="PANTHER" id="PTHR10492:SF57">
    <property type="entry name" value="ATP-DEPENDENT DNA HELICASE"/>
    <property type="match status" value="1"/>
</dbReference>
<reference evidence="2" key="2">
    <citation type="submission" date="2025-09" db="UniProtKB">
        <authorList>
            <consortium name="Ensembl"/>
        </authorList>
    </citation>
    <scope>IDENTIFICATION</scope>
</reference>
<dbReference type="SUPFAM" id="SSF52540">
    <property type="entry name" value="P-loop containing nucleoside triphosphate hydrolases"/>
    <property type="match status" value="1"/>
</dbReference>
<evidence type="ECO:0000259" key="1">
    <source>
        <dbReference type="Pfam" id="PF21530"/>
    </source>
</evidence>
<dbReference type="InterPro" id="IPR027417">
    <property type="entry name" value="P-loop_NTPase"/>
</dbReference>
<feature type="domain" description="DNA helicase Pif1-like 2B" evidence="1">
    <location>
        <begin position="118"/>
        <end position="163"/>
    </location>
</feature>
<sequence length="273" mass="29791">MRAHLSGDEGATNFSKLLLEIGNGQIPSVAEPDTITIPPGLGKVVSTLEELKAEVYPCLTTNGVRSEWLAEHTILSLLNTNVNQLNNWLMGEFPGDERICKSVDSAICDEEAVTYPVELLNSLELSGMPPHLFKLKLGVPIMILRNMEPPKTTNGTGCIITRLHANVIEATISCGPYKGEVILLPRIPLIPSDSELPFQFRRLQFPCKPCFAMTINKAQGQTYKAIGVDLSVPCFSHGQLYVAASRTGSAMKLSILAPNSQTHNVVYPEALEH</sequence>
<dbReference type="InterPro" id="IPR049163">
    <property type="entry name" value="Pif1-like_2B_dom"/>
</dbReference>
<dbReference type="Ensembl" id="ENSEBUT00000007476.1">
    <property type="protein sequence ID" value="ENSEBUP00000007007.1"/>
    <property type="gene ID" value="ENSEBUG00000004601.1"/>
</dbReference>
<evidence type="ECO:0000313" key="3">
    <source>
        <dbReference type="Proteomes" id="UP000694388"/>
    </source>
</evidence>
<keyword evidence="3" id="KW-1185">Reference proteome</keyword>
<protein>
    <recommendedName>
        <fullName evidence="1">DNA helicase Pif1-like 2B domain-containing protein</fullName>
    </recommendedName>
</protein>
<dbReference type="Pfam" id="PF21530">
    <property type="entry name" value="Pif1_2B_dom"/>
    <property type="match status" value="1"/>
</dbReference>
<accession>A0A8C4NI30</accession>
<name>A0A8C4NI30_EPTBU</name>
<dbReference type="CDD" id="cd18809">
    <property type="entry name" value="SF1_C_RecD"/>
    <property type="match status" value="1"/>
</dbReference>
<evidence type="ECO:0000313" key="2">
    <source>
        <dbReference type="Ensembl" id="ENSEBUP00000007007.1"/>
    </source>
</evidence>
<dbReference type="PANTHER" id="PTHR10492">
    <property type="match status" value="1"/>
</dbReference>
<proteinExistence type="predicted"/>
<dbReference type="Proteomes" id="UP000694388">
    <property type="component" value="Unplaced"/>
</dbReference>
<dbReference type="OMA" id="GDETHWI"/>
<organism evidence="2 3">
    <name type="scientific">Eptatretus burgeri</name>
    <name type="common">Inshore hagfish</name>
    <dbReference type="NCBI Taxonomy" id="7764"/>
    <lineage>
        <taxon>Eukaryota</taxon>
        <taxon>Metazoa</taxon>
        <taxon>Chordata</taxon>
        <taxon>Craniata</taxon>
        <taxon>Vertebrata</taxon>
        <taxon>Cyclostomata</taxon>
        <taxon>Myxini</taxon>
        <taxon>Myxiniformes</taxon>
        <taxon>Myxinidae</taxon>
        <taxon>Eptatretinae</taxon>
        <taxon>Eptatretus</taxon>
    </lineage>
</organism>
<dbReference type="AlphaFoldDB" id="A0A8C4NI30"/>
<reference evidence="2" key="1">
    <citation type="submission" date="2025-08" db="UniProtKB">
        <authorList>
            <consortium name="Ensembl"/>
        </authorList>
    </citation>
    <scope>IDENTIFICATION</scope>
</reference>